<reference evidence="2" key="1">
    <citation type="submission" date="2022-08" db="EMBL/GenBank/DDBJ databases">
        <title>Genome sequencing of akame (Lates japonicus).</title>
        <authorList>
            <person name="Hashiguchi Y."/>
            <person name="Takahashi H."/>
        </authorList>
    </citation>
    <scope>NUCLEOTIDE SEQUENCE</scope>
    <source>
        <strain evidence="2">Kochi</strain>
    </source>
</reference>
<protein>
    <submittedName>
        <fullName evidence="2">Transcription factor 21-like protein</fullName>
    </submittedName>
</protein>
<dbReference type="AlphaFoldDB" id="A0AAD3MXI9"/>
<name>A0AAD3MXI9_LATJO</name>
<gene>
    <name evidence="2" type="ORF">AKAME5_001379000</name>
</gene>
<evidence type="ECO:0000313" key="3">
    <source>
        <dbReference type="Proteomes" id="UP001279410"/>
    </source>
</evidence>
<dbReference type="Proteomes" id="UP001279410">
    <property type="component" value="Unassembled WGS sequence"/>
</dbReference>
<keyword evidence="3" id="KW-1185">Reference proteome</keyword>
<proteinExistence type="predicted"/>
<evidence type="ECO:0000313" key="2">
    <source>
        <dbReference type="EMBL" id="GLD62033.1"/>
    </source>
</evidence>
<organism evidence="2 3">
    <name type="scientific">Lates japonicus</name>
    <name type="common">Japanese lates</name>
    <dbReference type="NCBI Taxonomy" id="270547"/>
    <lineage>
        <taxon>Eukaryota</taxon>
        <taxon>Metazoa</taxon>
        <taxon>Chordata</taxon>
        <taxon>Craniata</taxon>
        <taxon>Vertebrata</taxon>
        <taxon>Euteleostomi</taxon>
        <taxon>Actinopterygii</taxon>
        <taxon>Neopterygii</taxon>
        <taxon>Teleostei</taxon>
        <taxon>Neoteleostei</taxon>
        <taxon>Acanthomorphata</taxon>
        <taxon>Carangaria</taxon>
        <taxon>Carangaria incertae sedis</taxon>
        <taxon>Centropomidae</taxon>
        <taxon>Lates</taxon>
    </lineage>
</organism>
<evidence type="ECO:0000256" key="1">
    <source>
        <dbReference type="SAM" id="MobiDB-lite"/>
    </source>
</evidence>
<sequence length="172" mass="18602">MAFSRRDAASSNAGVSVDRHVPGKLPECVSAAGIMRQTVRSAEEARRATLAPETPASQPTPGRRRMRPEPAFDRLRRHPSLEKARRSCPCDTLKWRRSTSHRGCRAPGGVVQSVWLPVQAQRTRPPGRSLIHSLGLQPVSRTLSYSGPTSDLGSNKSTASSHSSSDGIIASQ</sequence>
<feature type="region of interest" description="Disordered" evidence="1">
    <location>
        <begin position="138"/>
        <end position="172"/>
    </location>
</feature>
<feature type="compositionally biased region" description="Basic and acidic residues" evidence="1">
    <location>
        <begin position="67"/>
        <end position="85"/>
    </location>
</feature>
<comment type="caution">
    <text evidence="2">The sequence shown here is derived from an EMBL/GenBank/DDBJ whole genome shotgun (WGS) entry which is preliminary data.</text>
</comment>
<accession>A0AAD3MXI9</accession>
<feature type="region of interest" description="Disordered" evidence="1">
    <location>
        <begin position="1"/>
        <end position="21"/>
    </location>
</feature>
<feature type="compositionally biased region" description="Low complexity" evidence="1">
    <location>
        <begin position="154"/>
        <end position="165"/>
    </location>
</feature>
<dbReference type="EMBL" id="BRZM01000049">
    <property type="protein sequence ID" value="GLD62033.1"/>
    <property type="molecule type" value="Genomic_DNA"/>
</dbReference>
<feature type="region of interest" description="Disordered" evidence="1">
    <location>
        <begin position="40"/>
        <end position="89"/>
    </location>
</feature>
<feature type="compositionally biased region" description="Polar residues" evidence="1">
    <location>
        <begin position="139"/>
        <end position="153"/>
    </location>
</feature>